<dbReference type="AlphaFoldDB" id="A0A2R6B441"/>
<reference evidence="2 3" key="1">
    <citation type="submission" date="2017-04" db="EMBL/GenBank/DDBJ databases">
        <title>Novel microbial lineages endemic to geothermal iron-oxide mats fill important gaps in the evolutionary history of Archaea.</title>
        <authorList>
            <person name="Jay Z.J."/>
            <person name="Beam J.P."/>
            <person name="Dlakic M."/>
            <person name="Rusch D.B."/>
            <person name="Kozubal M.A."/>
            <person name="Inskeep W.P."/>
        </authorList>
    </citation>
    <scope>NUCLEOTIDE SEQUENCE [LARGE SCALE GENOMIC DNA]</scope>
    <source>
        <strain evidence="2">ECH_B_2</strain>
    </source>
</reference>
<dbReference type="Pfam" id="PF01370">
    <property type="entry name" value="Epimerase"/>
    <property type="match status" value="1"/>
</dbReference>
<dbReference type="InterPro" id="IPR050177">
    <property type="entry name" value="Lipid_A_modif_metabolic_enz"/>
</dbReference>
<dbReference type="Proteomes" id="UP000241284">
    <property type="component" value="Unassembled WGS sequence"/>
</dbReference>
<sequence>MSRSMIIVTGSSGFIGDRIIKKLNKSDVIGIDLNAPLTQSYRHIQTDISDTSSVAHLEFDSGVDAIVHCAAIISPLKCQADPHNAVKTNVLGTINMLELARGLDVSKFIYMSTGGIYKNSNPTDIVNESWPIEPRGIYGISKFAAESIVRDYAFNYSIPSVALRITAPYGPGMVRLNSLDRIPDAISRHTLIFAIRCVRGSDIVMPIGGEHTVNYTYVDDIVAGVKCALDAQLSGFEAFNITGGKNYSILELGEAVKSLCPGLKVNIGRGDLTNGFNESDPMLSRLSIKQGLFDISKAREKLGYKPIFDLKSGMERLIEYLRGNQDV</sequence>
<evidence type="ECO:0000313" key="3">
    <source>
        <dbReference type="Proteomes" id="UP000241284"/>
    </source>
</evidence>
<protein>
    <recommendedName>
        <fullName evidence="1">NAD-dependent epimerase/dehydratase domain-containing protein</fullName>
    </recommendedName>
</protein>
<feature type="domain" description="NAD-dependent epimerase/dehydratase" evidence="1">
    <location>
        <begin position="6"/>
        <end position="241"/>
    </location>
</feature>
<evidence type="ECO:0000313" key="2">
    <source>
        <dbReference type="EMBL" id="PSN93404.1"/>
    </source>
</evidence>
<dbReference type="SUPFAM" id="SSF51735">
    <property type="entry name" value="NAD(P)-binding Rossmann-fold domains"/>
    <property type="match status" value="1"/>
</dbReference>
<organism evidence="2 3">
    <name type="scientific">Candidatus Marsarchaeota G2 archaeon ECH_B_2</name>
    <dbReference type="NCBI Taxonomy" id="1978160"/>
    <lineage>
        <taxon>Archaea</taxon>
        <taxon>Candidatus Marsarchaeota</taxon>
        <taxon>Candidatus Marsarchaeota group 2</taxon>
    </lineage>
</organism>
<dbReference type="PANTHER" id="PTHR43245:SF13">
    <property type="entry name" value="UDP-D-APIOSE_UDP-D-XYLOSE SYNTHASE 2"/>
    <property type="match status" value="1"/>
</dbReference>
<dbReference type="PANTHER" id="PTHR43245">
    <property type="entry name" value="BIFUNCTIONAL POLYMYXIN RESISTANCE PROTEIN ARNA"/>
    <property type="match status" value="1"/>
</dbReference>
<proteinExistence type="predicted"/>
<dbReference type="InterPro" id="IPR001509">
    <property type="entry name" value="Epimerase_deHydtase"/>
</dbReference>
<dbReference type="EMBL" id="NEXH01000050">
    <property type="protein sequence ID" value="PSN93404.1"/>
    <property type="molecule type" value="Genomic_DNA"/>
</dbReference>
<dbReference type="InterPro" id="IPR036291">
    <property type="entry name" value="NAD(P)-bd_dom_sf"/>
</dbReference>
<evidence type="ECO:0000259" key="1">
    <source>
        <dbReference type="Pfam" id="PF01370"/>
    </source>
</evidence>
<name>A0A2R6B441_9ARCH</name>
<gene>
    <name evidence="2" type="ORF">B9Q06_12125</name>
</gene>
<comment type="caution">
    <text evidence="2">The sequence shown here is derived from an EMBL/GenBank/DDBJ whole genome shotgun (WGS) entry which is preliminary data.</text>
</comment>
<accession>A0A2R6B441</accession>
<dbReference type="Gene3D" id="3.40.50.720">
    <property type="entry name" value="NAD(P)-binding Rossmann-like Domain"/>
    <property type="match status" value="1"/>
</dbReference>